<dbReference type="InterPro" id="IPR029047">
    <property type="entry name" value="HSP70_peptide-bd_sf"/>
</dbReference>
<evidence type="ECO:0000256" key="1">
    <source>
        <dbReference type="ARBA" id="ARBA00022741"/>
    </source>
</evidence>
<organism evidence="3 4">
    <name type="scientific">Hebeloma cylindrosporum</name>
    <dbReference type="NCBI Taxonomy" id="76867"/>
    <lineage>
        <taxon>Eukaryota</taxon>
        <taxon>Fungi</taxon>
        <taxon>Dikarya</taxon>
        <taxon>Basidiomycota</taxon>
        <taxon>Agaricomycotina</taxon>
        <taxon>Agaricomycetes</taxon>
        <taxon>Agaricomycetidae</taxon>
        <taxon>Agaricales</taxon>
        <taxon>Agaricineae</taxon>
        <taxon>Hymenogastraceae</taxon>
        <taxon>Hebeloma</taxon>
    </lineage>
</organism>
<keyword evidence="1" id="KW-0547">Nucleotide-binding</keyword>
<dbReference type="Gene3D" id="2.60.34.10">
    <property type="entry name" value="Substrate Binding Domain Of DNAk, Chain A, domain 1"/>
    <property type="match status" value="1"/>
</dbReference>
<dbReference type="EMBL" id="KN831778">
    <property type="protein sequence ID" value="KIM42101.1"/>
    <property type="molecule type" value="Genomic_DNA"/>
</dbReference>
<gene>
    <name evidence="3" type="ORF">M413DRAFT_444569</name>
</gene>
<sequence>MPLIAGIAFSGLTANSPIFTTVLSTSDASFVQSSSSTLGDDLSSTAKSLFTSEPAFIKLALPSYLDRETRKPILQAFKQANLVFPSFSETIQLAHISLTTKDHAPRNEIIFHLSPTLAIGRLVSTSVEEGIRESTTLKEITFDSPSPDTDAIIAEFIDLAQATLDGTKVERIIVIDASVATTEVTSSSWNGHQTYRESPVELVKIGFGSVALQAAKSALASYQSALDYPGSHNVALARIGIVNADGFVHDFIPKHAVFPQPRCSATFTTSKDDQTEARVSVVIGESRRGEENLCVGQVVLRGLPKKAKGGLVIRVMVEVDEEGDISVTAEEAESGVSEKTVVRKLLGEHHVDELEEVLEKFKVDEVRAEAEVGNGNALPE</sequence>
<name>A0A0C3CET7_HEBCY</name>
<evidence type="ECO:0000313" key="3">
    <source>
        <dbReference type="EMBL" id="KIM42101.1"/>
    </source>
</evidence>
<protein>
    <submittedName>
        <fullName evidence="3">Uncharacterized protein</fullName>
    </submittedName>
</protein>
<dbReference type="AlphaFoldDB" id="A0A0C3CET7"/>
<keyword evidence="2" id="KW-0067">ATP-binding</keyword>
<reference evidence="4" key="2">
    <citation type="submission" date="2015-01" db="EMBL/GenBank/DDBJ databases">
        <title>Evolutionary Origins and Diversification of the Mycorrhizal Mutualists.</title>
        <authorList>
            <consortium name="DOE Joint Genome Institute"/>
            <consortium name="Mycorrhizal Genomics Consortium"/>
            <person name="Kohler A."/>
            <person name="Kuo A."/>
            <person name="Nagy L.G."/>
            <person name="Floudas D."/>
            <person name="Copeland A."/>
            <person name="Barry K.W."/>
            <person name="Cichocki N."/>
            <person name="Veneault-Fourrey C."/>
            <person name="LaButti K."/>
            <person name="Lindquist E.A."/>
            <person name="Lipzen A."/>
            <person name="Lundell T."/>
            <person name="Morin E."/>
            <person name="Murat C."/>
            <person name="Riley R."/>
            <person name="Ohm R."/>
            <person name="Sun H."/>
            <person name="Tunlid A."/>
            <person name="Henrissat B."/>
            <person name="Grigoriev I.V."/>
            <person name="Hibbett D.S."/>
            <person name="Martin F."/>
        </authorList>
    </citation>
    <scope>NUCLEOTIDE SEQUENCE [LARGE SCALE GENOMIC DNA]</scope>
    <source>
        <strain evidence="4">h7</strain>
    </source>
</reference>
<reference evidence="3 4" key="1">
    <citation type="submission" date="2014-04" db="EMBL/GenBank/DDBJ databases">
        <authorList>
            <consortium name="DOE Joint Genome Institute"/>
            <person name="Kuo A."/>
            <person name="Gay G."/>
            <person name="Dore J."/>
            <person name="Kohler A."/>
            <person name="Nagy L.G."/>
            <person name="Floudas D."/>
            <person name="Copeland A."/>
            <person name="Barry K.W."/>
            <person name="Cichocki N."/>
            <person name="Veneault-Fourrey C."/>
            <person name="LaButti K."/>
            <person name="Lindquist E.A."/>
            <person name="Lipzen A."/>
            <person name="Lundell T."/>
            <person name="Morin E."/>
            <person name="Murat C."/>
            <person name="Sun H."/>
            <person name="Tunlid A."/>
            <person name="Henrissat B."/>
            <person name="Grigoriev I.V."/>
            <person name="Hibbett D.S."/>
            <person name="Martin F."/>
            <person name="Nordberg H.P."/>
            <person name="Cantor M.N."/>
            <person name="Hua S.X."/>
        </authorList>
    </citation>
    <scope>NUCLEOTIDE SEQUENCE [LARGE SCALE GENOMIC DNA]</scope>
    <source>
        <strain evidence="4">h7</strain>
    </source>
</reference>
<dbReference type="STRING" id="686832.A0A0C3CET7"/>
<dbReference type="GO" id="GO:0005524">
    <property type="term" value="F:ATP binding"/>
    <property type="evidence" value="ECO:0007669"/>
    <property type="project" value="UniProtKB-KW"/>
</dbReference>
<dbReference type="InterPro" id="IPR013126">
    <property type="entry name" value="Hsp_70_fam"/>
</dbReference>
<dbReference type="SUPFAM" id="SSF100920">
    <property type="entry name" value="Heat shock protein 70kD (HSP70), peptide-binding domain"/>
    <property type="match status" value="1"/>
</dbReference>
<evidence type="ECO:0000256" key="2">
    <source>
        <dbReference type="ARBA" id="ARBA00022840"/>
    </source>
</evidence>
<dbReference type="GO" id="GO:0140662">
    <property type="term" value="F:ATP-dependent protein folding chaperone"/>
    <property type="evidence" value="ECO:0007669"/>
    <property type="project" value="InterPro"/>
</dbReference>
<dbReference type="OrthoDB" id="3037355at2759"/>
<keyword evidence="4" id="KW-1185">Reference proteome</keyword>
<accession>A0A0C3CET7</accession>
<dbReference type="HOGENOM" id="CLU_752384_0_0_1"/>
<dbReference type="Proteomes" id="UP000053424">
    <property type="component" value="Unassembled WGS sequence"/>
</dbReference>
<evidence type="ECO:0000313" key="4">
    <source>
        <dbReference type="Proteomes" id="UP000053424"/>
    </source>
</evidence>
<proteinExistence type="predicted"/>
<dbReference type="Pfam" id="PF00012">
    <property type="entry name" value="HSP70"/>
    <property type="match status" value="1"/>
</dbReference>